<dbReference type="SUPFAM" id="SSF51197">
    <property type="entry name" value="Clavaminate synthase-like"/>
    <property type="match status" value="1"/>
</dbReference>
<reference evidence="1 2" key="1">
    <citation type="journal article" date="2019" name="Int. J. Syst. Evol. Microbiol.">
        <title>The Global Catalogue of Microorganisms (GCM) 10K type strain sequencing project: providing services to taxonomists for standard genome sequencing and annotation.</title>
        <authorList>
            <consortium name="The Broad Institute Genomics Platform"/>
            <consortium name="The Broad Institute Genome Sequencing Center for Infectious Disease"/>
            <person name="Wu L."/>
            <person name="Ma J."/>
        </authorList>
    </citation>
    <scope>NUCLEOTIDE SEQUENCE [LARGE SCALE GENOMIC DNA]</scope>
    <source>
        <strain evidence="1 2">JCM 14942</strain>
    </source>
</reference>
<comment type="caution">
    <text evidence="1">The sequence shown here is derived from an EMBL/GenBank/DDBJ whole genome shotgun (WGS) entry which is preliminary data.</text>
</comment>
<dbReference type="PANTHER" id="PTHR20883:SF48">
    <property type="entry name" value="ECTOINE DIOXYGENASE"/>
    <property type="match status" value="1"/>
</dbReference>
<dbReference type="Pfam" id="PF05721">
    <property type="entry name" value="PhyH"/>
    <property type="match status" value="1"/>
</dbReference>
<dbReference type="EMBL" id="BAAAOR010000014">
    <property type="protein sequence ID" value="GAA1515604.1"/>
    <property type="molecule type" value="Genomic_DNA"/>
</dbReference>
<accession>A0ABN2ABD6</accession>
<protein>
    <recommendedName>
        <fullName evidence="3">Phytanoyl-CoA dioxygenase (PhyH)</fullName>
    </recommendedName>
</protein>
<organism evidence="1 2">
    <name type="scientific">Nocardioides humi</name>
    <dbReference type="NCBI Taxonomy" id="449461"/>
    <lineage>
        <taxon>Bacteria</taxon>
        <taxon>Bacillati</taxon>
        <taxon>Actinomycetota</taxon>
        <taxon>Actinomycetes</taxon>
        <taxon>Propionibacteriales</taxon>
        <taxon>Nocardioidaceae</taxon>
        <taxon>Nocardioides</taxon>
    </lineage>
</organism>
<dbReference type="Gene3D" id="2.60.120.620">
    <property type="entry name" value="q2cbj1_9rhob like domain"/>
    <property type="match status" value="1"/>
</dbReference>
<keyword evidence="2" id="KW-1185">Reference proteome</keyword>
<sequence>MAVEMSEEWGLDEDYPLSGAQVEALQEVGWVLLPGLLDTTTCGVLLDELRGQEHTDSIFKHAEQTAVRKRESLGWKSSLFRRLATSRRVAGVAARLMRLPEVVFTQDMTFAKGPGGEPTQYHQDFPFSPYDRSGAINLWVALVDVTEAMGPLSYLEGSHRLGSLGRFADEDVTDTYPELLELPVGGGRAVRAGDALVHLDLTVHGAAANTSDRVREAYACRYARPDTIYTGTRNHHFDSLGITPYDPLGASPHFPHVGREGLISG</sequence>
<evidence type="ECO:0000313" key="2">
    <source>
        <dbReference type="Proteomes" id="UP001500842"/>
    </source>
</evidence>
<proteinExistence type="predicted"/>
<gene>
    <name evidence="1" type="ORF">GCM10009788_19930</name>
</gene>
<evidence type="ECO:0000313" key="1">
    <source>
        <dbReference type="EMBL" id="GAA1515604.1"/>
    </source>
</evidence>
<evidence type="ECO:0008006" key="3">
    <source>
        <dbReference type="Google" id="ProtNLM"/>
    </source>
</evidence>
<dbReference type="PANTHER" id="PTHR20883">
    <property type="entry name" value="PHYTANOYL-COA DIOXYGENASE DOMAIN CONTAINING 1"/>
    <property type="match status" value="1"/>
</dbReference>
<dbReference type="RefSeq" id="WP_141005526.1">
    <property type="nucleotide sequence ID" value="NZ_BAAAOR010000014.1"/>
</dbReference>
<name>A0ABN2ABD6_9ACTN</name>
<dbReference type="InterPro" id="IPR008775">
    <property type="entry name" value="Phytyl_CoA_dOase-like"/>
</dbReference>
<dbReference type="Proteomes" id="UP001500842">
    <property type="component" value="Unassembled WGS sequence"/>
</dbReference>